<evidence type="ECO:0000256" key="4">
    <source>
        <dbReference type="ARBA" id="ARBA00023004"/>
    </source>
</evidence>
<dbReference type="Pfam" id="PF01814">
    <property type="entry name" value="Hemerythrin"/>
    <property type="match status" value="1"/>
</dbReference>
<protein>
    <submittedName>
        <fullName evidence="6">Hemerythrin-like metal-binding protein</fullName>
    </submittedName>
</protein>
<dbReference type="InterPro" id="IPR035938">
    <property type="entry name" value="Hemerythrin-like_sf"/>
</dbReference>
<dbReference type="CDD" id="cd12107">
    <property type="entry name" value="Hemerythrin"/>
    <property type="match status" value="1"/>
</dbReference>
<dbReference type="InterPro" id="IPR012827">
    <property type="entry name" value="Hemerythrin_metal-bd"/>
</dbReference>
<keyword evidence="7" id="KW-1185">Reference proteome</keyword>
<dbReference type="NCBIfam" id="NF033749">
    <property type="entry name" value="bact_hemeryth"/>
    <property type="match status" value="1"/>
</dbReference>
<keyword evidence="4" id="KW-0408">Iron</keyword>
<evidence type="ECO:0000313" key="7">
    <source>
        <dbReference type="Proteomes" id="UP000570514"/>
    </source>
</evidence>
<sequence length="141" mass="16239">MAYMEWNTALKVGIAIFDDEHKKLIAVINRLHEALQAGCGQADLLREVDHLIDYTAMHFRHEEMYFDDWSYPAAKPHCASHAALYGKMCGFRHAITSSNGSGFHGLRATEEMLKFLKSWWFDHILIEDQAYGTYLMNKGVR</sequence>
<dbReference type="GO" id="GO:0046872">
    <property type="term" value="F:metal ion binding"/>
    <property type="evidence" value="ECO:0007669"/>
    <property type="project" value="UniProtKB-KW"/>
</dbReference>
<comment type="caution">
    <text evidence="6">The sequence shown here is derived from an EMBL/GenBank/DDBJ whole genome shotgun (WGS) entry which is preliminary data.</text>
</comment>
<organism evidence="6 7">
    <name type="scientific">Rhizomicrobium palustre</name>
    <dbReference type="NCBI Taxonomy" id="189966"/>
    <lineage>
        <taxon>Bacteria</taxon>
        <taxon>Pseudomonadati</taxon>
        <taxon>Pseudomonadota</taxon>
        <taxon>Alphaproteobacteria</taxon>
        <taxon>Micropepsales</taxon>
        <taxon>Micropepsaceae</taxon>
        <taxon>Rhizomicrobium</taxon>
    </lineage>
</organism>
<evidence type="ECO:0000256" key="1">
    <source>
        <dbReference type="ARBA" id="ARBA00010587"/>
    </source>
</evidence>
<comment type="similarity">
    <text evidence="1">Belongs to the hemerythrin family.</text>
</comment>
<keyword evidence="2" id="KW-0813">Transport</keyword>
<evidence type="ECO:0000256" key="3">
    <source>
        <dbReference type="ARBA" id="ARBA00022723"/>
    </source>
</evidence>
<evidence type="ECO:0000313" key="6">
    <source>
        <dbReference type="EMBL" id="NIK88406.1"/>
    </source>
</evidence>
<gene>
    <name evidence="6" type="ORF">FHS83_001724</name>
</gene>
<dbReference type="Proteomes" id="UP000570514">
    <property type="component" value="Unassembled WGS sequence"/>
</dbReference>
<evidence type="ECO:0000259" key="5">
    <source>
        <dbReference type="Pfam" id="PF01814"/>
    </source>
</evidence>
<dbReference type="EMBL" id="JAASRM010000001">
    <property type="protein sequence ID" value="NIK88406.1"/>
    <property type="molecule type" value="Genomic_DNA"/>
</dbReference>
<dbReference type="AlphaFoldDB" id="A0A846MYC1"/>
<dbReference type="PANTHER" id="PTHR37164">
    <property type="entry name" value="BACTERIOHEMERYTHRIN"/>
    <property type="match status" value="1"/>
</dbReference>
<dbReference type="PANTHER" id="PTHR37164:SF1">
    <property type="entry name" value="BACTERIOHEMERYTHRIN"/>
    <property type="match status" value="1"/>
</dbReference>
<dbReference type="NCBIfam" id="TIGR02481">
    <property type="entry name" value="hemeryth_dom"/>
    <property type="match status" value="1"/>
</dbReference>
<dbReference type="RefSeq" id="WP_167082586.1">
    <property type="nucleotide sequence ID" value="NZ_BAAADC010000001.1"/>
</dbReference>
<name>A0A846MYC1_9PROT</name>
<feature type="domain" description="Hemerythrin-like" evidence="5">
    <location>
        <begin position="13"/>
        <end position="132"/>
    </location>
</feature>
<evidence type="ECO:0000256" key="2">
    <source>
        <dbReference type="ARBA" id="ARBA00022621"/>
    </source>
</evidence>
<dbReference type="SUPFAM" id="SSF47188">
    <property type="entry name" value="Hemerythrin-like"/>
    <property type="match status" value="1"/>
</dbReference>
<dbReference type="GO" id="GO:0005344">
    <property type="term" value="F:oxygen carrier activity"/>
    <property type="evidence" value="ECO:0007669"/>
    <property type="project" value="UniProtKB-KW"/>
</dbReference>
<dbReference type="Gene3D" id="1.20.120.50">
    <property type="entry name" value="Hemerythrin-like"/>
    <property type="match status" value="1"/>
</dbReference>
<dbReference type="PROSITE" id="PS00550">
    <property type="entry name" value="HEMERYTHRINS"/>
    <property type="match status" value="1"/>
</dbReference>
<accession>A0A846MYC1</accession>
<reference evidence="6 7" key="1">
    <citation type="submission" date="2020-03" db="EMBL/GenBank/DDBJ databases">
        <title>Genomic Encyclopedia of Type Strains, Phase IV (KMG-IV): sequencing the most valuable type-strain genomes for metagenomic binning, comparative biology and taxonomic classification.</title>
        <authorList>
            <person name="Goeker M."/>
        </authorList>
    </citation>
    <scope>NUCLEOTIDE SEQUENCE [LARGE SCALE GENOMIC DNA]</scope>
    <source>
        <strain evidence="6 7">DSM 19867</strain>
    </source>
</reference>
<proteinExistence type="inferred from homology"/>
<keyword evidence="3" id="KW-0479">Metal-binding</keyword>
<dbReference type="InterPro" id="IPR016131">
    <property type="entry name" value="Haemerythrin_Fe_BS"/>
</dbReference>
<dbReference type="InterPro" id="IPR012312">
    <property type="entry name" value="Hemerythrin-like"/>
</dbReference>
<keyword evidence="2" id="KW-0561">Oxygen transport</keyword>
<dbReference type="InterPro" id="IPR050669">
    <property type="entry name" value="Hemerythrin"/>
</dbReference>